<evidence type="ECO:0000256" key="3">
    <source>
        <dbReference type="ARBA" id="ARBA00020218"/>
    </source>
</evidence>
<evidence type="ECO:0000313" key="7">
    <source>
        <dbReference type="EMBL" id="GMA18178.1"/>
    </source>
</evidence>
<sequence length="376" mass="40093">MPDPSPSTPAAGVLPQDQSQDQNGAQTQDQTTSVVWDPAFTRYNFGPGHPMSPVRLDLTARLCEELGLFAQDDVVVVNPPVASDEELATVHDMGYVQAVRHAGEHPDDADQRFGIGTEDDPAFVGMHEASARIVGGTLAVTKDVWTGRARHGVNFCGGMHHAMPDRAAGFCIYNDASVAIEWLLAQGVERIAYIDIDVHHGDGVERCHWNDPRVMTCSIHETGRVLFPGTGFPGDIGGPDAMGTAVNVALPPGTGDAAWLRALHASIVPLVRAFNPQVLITQQGCDSHFQDPLAHLAISVDAQRQAMEALHRLSHELCDGRWIALGEGATRSSRSCRAAGPTSPASPATTRSGSTPRSRWRGTPMSGSATTCLVPP</sequence>
<name>A0ABQ6HHZ8_9MICO</name>
<dbReference type="Gene3D" id="3.40.800.20">
    <property type="entry name" value="Histone deacetylase domain"/>
    <property type="match status" value="1"/>
</dbReference>
<dbReference type="PRINTS" id="PR01270">
    <property type="entry name" value="HDASUPER"/>
</dbReference>
<gene>
    <name evidence="7" type="ORF">GCM10025862_01990</name>
</gene>
<feature type="compositionally biased region" description="Polar residues" evidence="5">
    <location>
        <begin position="365"/>
        <end position="376"/>
    </location>
</feature>
<reference evidence="8" key="1">
    <citation type="journal article" date="2019" name="Int. J. Syst. Evol. Microbiol.">
        <title>The Global Catalogue of Microorganisms (GCM) 10K type strain sequencing project: providing services to taxonomists for standard genome sequencing and annotation.</title>
        <authorList>
            <consortium name="The Broad Institute Genomics Platform"/>
            <consortium name="The Broad Institute Genome Sequencing Center for Infectious Disease"/>
            <person name="Wu L."/>
            <person name="Ma J."/>
        </authorList>
    </citation>
    <scope>NUCLEOTIDE SEQUENCE [LARGE SCALE GENOMIC DNA]</scope>
    <source>
        <strain evidence="8">NBRC 105830</strain>
    </source>
</reference>
<keyword evidence="8" id="KW-1185">Reference proteome</keyword>
<protein>
    <recommendedName>
        <fullName evidence="3">Acetoin utilization protein AcuC</fullName>
    </recommendedName>
</protein>
<comment type="caution">
    <text evidence="7">The sequence shown here is derived from an EMBL/GenBank/DDBJ whole genome shotgun (WGS) entry which is preliminary data.</text>
</comment>
<feature type="domain" description="Histone deacetylase" evidence="6">
    <location>
        <begin position="49"/>
        <end position="328"/>
    </location>
</feature>
<evidence type="ECO:0000259" key="6">
    <source>
        <dbReference type="Pfam" id="PF00850"/>
    </source>
</evidence>
<comment type="pathway">
    <text evidence="1">Ketone degradation; acetoin degradation.</text>
</comment>
<evidence type="ECO:0000256" key="1">
    <source>
        <dbReference type="ARBA" id="ARBA00005101"/>
    </source>
</evidence>
<dbReference type="InterPro" id="IPR037138">
    <property type="entry name" value="His_deacetylse_dom_sf"/>
</dbReference>
<dbReference type="EMBL" id="BSUJ01000001">
    <property type="protein sequence ID" value="GMA18178.1"/>
    <property type="molecule type" value="Genomic_DNA"/>
</dbReference>
<dbReference type="PRINTS" id="PR01272">
    <property type="entry name" value="ACUCPROTEIN"/>
</dbReference>
<accession>A0ABQ6HHZ8</accession>
<dbReference type="SUPFAM" id="SSF52768">
    <property type="entry name" value="Arginase/deacetylase"/>
    <property type="match status" value="1"/>
</dbReference>
<feature type="region of interest" description="Disordered" evidence="5">
    <location>
        <begin position="1"/>
        <end position="33"/>
    </location>
</feature>
<evidence type="ECO:0000256" key="2">
    <source>
        <dbReference type="ARBA" id="ARBA00005947"/>
    </source>
</evidence>
<feature type="region of interest" description="Disordered" evidence="5">
    <location>
        <begin position="333"/>
        <end position="376"/>
    </location>
</feature>
<dbReference type="InterPro" id="IPR023801">
    <property type="entry name" value="His_deacetylse_dom"/>
</dbReference>
<keyword evidence="4" id="KW-0006">Acetoin catabolism</keyword>
<evidence type="ECO:0000256" key="5">
    <source>
        <dbReference type="SAM" id="MobiDB-lite"/>
    </source>
</evidence>
<feature type="compositionally biased region" description="Polar residues" evidence="5">
    <location>
        <begin position="16"/>
        <end position="33"/>
    </location>
</feature>
<feature type="compositionally biased region" description="Low complexity" evidence="5">
    <location>
        <begin position="337"/>
        <end position="363"/>
    </location>
</feature>
<dbReference type="InterPro" id="IPR003085">
    <property type="entry name" value="AcuC"/>
</dbReference>
<dbReference type="CDD" id="cd09994">
    <property type="entry name" value="HDAC_AcuC_like"/>
    <property type="match status" value="1"/>
</dbReference>
<proteinExistence type="inferred from homology"/>
<dbReference type="Proteomes" id="UP001157109">
    <property type="component" value="Unassembled WGS sequence"/>
</dbReference>
<evidence type="ECO:0000313" key="8">
    <source>
        <dbReference type="Proteomes" id="UP001157109"/>
    </source>
</evidence>
<organism evidence="7 8">
    <name type="scientific">Arsenicicoccus piscis</name>
    <dbReference type="NCBI Taxonomy" id="673954"/>
    <lineage>
        <taxon>Bacteria</taxon>
        <taxon>Bacillati</taxon>
        <taxon>Actinomycetota</taxon>
        <taxon>Actinomycetes</taxon>
        <taxon>Micrococcales</taxon>
        <taxon>Intrasporangiaceae</taxon>
        <taxon>Arsenicicoccus</taxon>
    </lineage>
</organism>
<dbReference type="InterPro" id="IPR000286">
    <property type="entry name" value="HDACs"/>
</dbReference>
<dbReference type="PANTHER" id="PTHR10625">
    <property type="entry name" value="HISTONE DEACETYLASE HDAC1-RELATED"/>
    <property type="match status" value="1"/>
</dbReference>
<dbReference type="InterPro" id="IPR023696">
    <property type="entry name" value="Ureohydrolase_dom_sf"/>
</dbReference>
<dbReference type="Pfam" id="PF00850">
    <property type="entry name" value="Hist_deacetyl"/>
    <property type="match status" value="1"/>
</dbReference>
<dbReference type="PANTHER" id="PTHR10625:SF10">
    <property type="entry name" value="HISTONE DEACETYLASE HDAC1"/>
    <property type="match status" value="1"/>
</dbReference>
<comment type="similarity">
    <text evidence="2">Belongs to the histone deacetylase family.</text>
</comment>
<evidence type="ECO:0000256" key="4">
    <source>
        <dbReference type="ARBA" id="ARBA00022627"/>
    </source>
</evidence>